<dbReference type="PANTHER" id="PTHR35604">
    <property type="entry name" value="TRANSPOSASE INSH FOR INSERTION SEQUENCE ELEMENT IS5A-RELATED"/>
    <property type="match status" value="1"/>
</dbReference>
<evidence type="ECO:0000313" key="4">
    <source>
        <dbReference type="Proteomes" id="UP001165143"/>
    </source>
</evidence>
<evidence type="ECO:0008006" key="5">
    <source>
        <dbReference type="Google" id="ProtNLM"/>
    </source>
</evidence>
<proteinExistence type="predicted"/>
<evidence type="ECO:0000313" key="3">
    <source>
        <dbReference type="EMBL" id="GLW59083.1"/>
    </source>
</evidence>
<feature type="domain" description="Transposase InsH N-terminal" evidence="1">
    <location>
        <begin position="17"/>
        <end position="87"/>
    </location>
</feature>
<organism evidence="3 4">
    <name type="scientific">Kitasatospora phosalacinea</name>
    <dbReference type="NCBI Taxonomy" id="2065"/>
    <lineage>
        <taxon>Bacteria</taxon>
        <taxon>Bacillati</taxon>
        <taxon>Actinomycetota</taxon>
        <taxon>Actinomycetes</taxon>
        <taxon>Kitasatosporales</taxon>
        <taxon>Streptomycetaceae</taxon>
        <taxon>Kitasatospora</taxon>
    </lineage>
</organism>
<dbReference type="AlphaFoldDB" id="A0A9W6USY7"/>
<feature type="domain" description="Transposase DDE" evidence="2">
    <location>
        <begin position="210"/>
        <end position="326"/>
    </location>
</feature>
<protein>
    <recommendedName>
        <fullName evidence="5">Transposase DDE domain-containing protein</fullName>
    </recommendedName>
</protein>
<dbReference type="EMBL" id="BSRX01000068">
    <property type="protein sequence ID" value="GLW59083.1"/>
    <property type="molecule type" value="Genomic_DNA"/>
</dbReference>
<dbReference type="PANTHER" id="PTHR35604:SF2">
    <property type="entry name" value="TRANSPOSASE INSH FOR INSERTION SEQUENCE ELEMENT IS5A-RELATED"/>
    <property type="match status" value="1"/>
</dbReference>
<evidence type="ECO:0000259" key="1">
    <source>
        <dbReference type="Pfam" id="PF05598"/>
    </source>
</evidence>
<dbReference type="Pfam" id="PF05598">
    <property type="entry name" value="DUF772"/>
    <property type="match status" value="1"/>
</dbReference>
<dbReference type="Pfam" id="PF13751">
    <property type="entry name" value="DDE_Tnp_1_6"/>
    <property type="match status" value="1"/>
</dbReference>
<dbReference type="InterPro" id="IPR008490">
    <property type="entry name" value="Transposase_InsH_N"/>
</dbReference>
<evidence type="ECO:0000259" key="2">
    <source>
        <dbReference type="Pfam" id="PF13751"/>
    </source>
</evidence>
<dbReference type="Proteomes" id="UP001165143">
    <property type="component" value="Unassembled WGS sequence"/>
</dbReference>
<sequence length="344" mass="37606">MFAFLAEHRGRLFPAGMFADMYPSANGRPSMPPQILAAAITLQALHGLSDFATVLELRCDLRWKAACGLGLHDTAFDSSLLAYFRRRLSRSTRPHRVFEAVREVVKATGVLKGRHRRALDSTGLDDAVATQDTVTQIVSAVRAVIREVPGAEDEPVDAFGDTAYSTGPTHQALQHAGHRGFLKPAPLKTAVPGGFGLDDFAIDTAASTVTCPAGRTVPLSDPSGHKMQRKALFTGQCTGCPLRERCSTAKAGRIVTIRPHHDLLAASRRAATDPDWQAAYRRWRPPVERAVAWLVAHGNRRLRHTGTIKNNAWLHTRTAALNLRILINLGLHHNGTTWHIRATA</sequence>
<accession>A0A9W6USY7</accession>
<comment type="caution">
    <text evidence="3">The sequence shown here is derived from an EMBL/GenBank/DDBJ whole genome shotgun (WGS) entry which is preliminary data.</text>
</comment>
<dbReference type="InterPro" id="IPR025668">
    <property type="entry name" value="Tnp_DDE_dom"/>
</dbReference>
<name>A0A9W6USY7_9ACTN</name>
<reference evidence="3" key="1">
    <citation type="submission" date="2023-02" db="EMBL/GenBank/DDBJ databases">
        <title>Kitasatospora phosalacinea NBRC 14362.</title>
        <authorList>
            <person name="Ichikawa N."/>
            <person name="Sato H."/>
            <person name="Tonouchi N."/>
        </authorList>
    </citation>
    <scope>NUCLEOTIDE SEQUENCE</scope>
    <source>
        <strain evidence="3">NBRC 14362</strain>
    </source>
</reference>
<gene>
    <name evidence="3" type="ORF">Kpho01_70930</name>
</gene>